<evidence type="ECO:0000313" key="7">
    <source>
        <dbReference type="EMBL" id="KAF2764015.1"/>
    </source>
</evidence>
<dbReference type="GO" id="GO:0005576">
    <property type="term" value="C:extracellular region"/>
    <property type="evidence" value="ECO:0007669"/>
    <property type="project" value="UniProtKB-SubCell"/>
</dbReference>
<dbReference type="EMBL" id="ML995945">
    <property type="protein sequence ID" value="KAF2764015.1"/>
    <property type="molecule type" value="Genomic_DNA"/>
</dbReference>
<organism evidence="7 8">
    <name type="scientific">Teratosphaeria nubilosa</name>
    <dbReference type="NCBI Taxonomy" id="161662"/>
    <lineage>
        <taxon>Eukaryota</taxon>
        <taxon>Fungi</taxon>
        <taxon>Dikarya</taxon>
        <taxon>Ascomycota</taxon>
        <taxon>Pezizomycotina</taxon>
        <taxon>Dothideomycetes</taxon>
        <taxon>Dothideomycetidae</taxon>
        <taxon>Mycosphaerellales</taxon>
        <taxon>Teratosphaeriaceae</taxon>
        <taxon>Teratosphaeria</taxon>
    </lineage>
</organism>
<dbReference type="InterPro" id="IPR032382">
    <property type="entry name" value="AltA1"/>
</dbReference>
<feature type="disulfide bond" evidence="5">
    <location>
        <begin position="114"/>
        <end position="126"/>
    </location>
</feature>
<reference evidence="7" key="1">
    <citation type="journal article" date="2020" name="Stud. Mycol.">
        <title>101 Dothideomycetes genomes: a test case for predicting lifestyles and emergence of pathogens.</title>
        <authorList>
            <person name="Haridas S."/>
            <person name="Albert R."/>
            <person name="Binder M."/>
            <person name="Bloem J."/>
            <person name="Labutti K."/>
            <person name="Salamov A."/>
            <person name="Andreopoulos B."/>
            <person name="Baker S."/>
            <person name="Barry K."/>
            <person name="Bills G."/>
            <person name="Bluhm B."/>
            <person name="Cannon C."/>
            <person name="Castanera R."/>
            <person name="Culley D."/>
            <person name="Daum C."/>
            <person name="Ezra D."/>
            <person name="Gonzalez J."/>
            <person name="Henrissat B."/>
            <person name="Kuo A."/>
            <person name="Liang C."/>
            <person name="Lipzen A."/>
            <person name="Lutzoni F."/>
            <person name="Magnuson J."/>
            <person name="Mondo S."/>
            <person name="Nolan M."/>
            <person name="Ohm R."/>
            <person name="Pangilinan J."/>
            <person name="Park H.-J."/>
            <person name="Ramirez L."/>
            <person name="Alfaro M."/>
            <person name="Sun H."/>
            <person name="Tritt A."/>
            <person name="Yoshinaga Y."/>
            <person name="Zwiers L.-H."/>
            <person name="Turgeon B."/>
            <person name="Goodwin S."/>
            <person name="Spatafora J."/>
            <person name="Crous P."/>
            <person name="Grigoriev I."/>
        </authorList>
    </citation>
    <scope>NUCLEOTIDE SEQUENCE</scope>
    <source>
        <strain evidence="7">CBS 116005</strain>
    </source>
</reference>
<evidence type="ECO:0000256" key="5">
    <source>
        <dbReference type="PROSITE-ProRule" id="PRU01243"/>
    </source>
</evidence>
<dbReference type="AlphaFoldDB" id="A0A6G1KTS6"/>
<keyword evidence="2" id="KW-0964">Secreted</keyword>
<evidence type="ECO:0000256" key="1">
    <source>
        <dbReference type="ARBA" id="ARBA00004613"/>
    </source>
</evidence>
<evidence type="ECO:0000256" key="3">
    <source>
        <dbReference type="ARBA" id="ARBA00022729"/>
    </source>
</evidence>
<dbReference type="PROSITE" id="PS51895">
    <property type="entry name" value="AA1"/>
    <property type="match status" value="1"/>
</dbReference>
<evidence type="ECO:0000256" key="4">
    <source>
        <dbReference type="ARBA" id="ARBA00023157"/>
    </source>
</evidence>
<keyword evidence="8" id="KW-1185">Reference proteome</keyword>
<evidence type="ECO:0000256" key="2">
    <source>
        <dbReference type="ARBA" id="ARBA00022525"/>
    </source>
</evidence>
<keyword evidence="3" id="KW-0732">Signal</keyword>
<dbReference type="Gene3D" id="2.40.350.20">
    <property type="match status" value="1"/>
</dbReference>
<dbReference type="OrthoDB" id="3928926at2759"/>
<evidence type="ECO:0000313" key="8">
    <source>
        <dbReference type="Proteomes" id="UP000799436"/>
    </source>
</evidence>
<feature type="non-terminal residue" evidence="7">
    <location>
        <position position="1"/>
    </location>
</feature>
<comment type="caution">
    <text evidence="5">Lacks conserved residue(s) required for the propagation of feature annotation.</text>
</comment>
<dbReference type="Proteomes" id="UP000799436">
    <property type="component" value="Unassembled WGS sequence"/>
</dbReference>
<feature type="domain" description="AA1-like" evidence="6">
    <location>
        <begin position="4"/>
        <end position="126"/>
    </location>
</feature>
<sequence>VKRQENSSFQIKDFTVRKLDGYETQDINFHIVSTDGGEMDFECAQYGFNGASVSDKFVQGEIYSCAEKSTFSWSYTSGDSVAGKPGIFNLWQSVSNSKGYYGQASFAEPAGNACRTGPKGQSDEIC</sequence>
<name>A0A6G1KTS6_9PEZI</name>
<protein>
    <recommendedName>
        <fullName evidence="6">AA1-like domain-containing protein</fullName>
    </recommendedName>
</protein>
<accession>A0A6G1KTS6</accession>
<proteinExistence type="predicted"/>
<keyword evidence="4 5" id="KW-1015">Disulfide bond</keyword>
<dbReference type="Pfam" id="PF16541">
    <property type="entry name" value="AltA1"/>
    <property type="match status" value="1"/>
</dbReference>
<evidence type="ECO:0000259" key="6">
    <source>
        <dbReference type="PROSITE" id="PS51895"/>
    </source>
</evidence>
<gene>
    <name evidence="7" type="ORF">EJ03DRAFT_255377</name>
</gene>
<feature type="non-terminal residue" evidence="7">
    <location>
        <position position="126"/>
    </location>
</feature>
<comment type="subcellular location">
    <subcellularLocation>
        <location evidence="1">Secreted</location>
    </subcellularLocation>
</comment>